<dbReference type="Gene3D" id="3.40.50.300">
    <property type="entry name" value="P-loop containing nucleotide triphosphate hydrolases"/>
    <property type="match status" value="1"/>
</dbReference>
<dbReference type="EMBL" id="ML993582">
    <property type="protein sequence ID" value="KAF2172024.1"/>
    <property type="molecule type" value="Genomic_DNA"/>
</dbReference>
<dbReference type="Pfam" id="PF00271">
    <property type="entry name" value="Helicase_C"/>
    <property type="match status" value="1"/>
</dbReference>
<evidence type="ECO:0000256" key="3">
    <source>
        <dbReference type="ARBA" id="ARBA00022840"/>
    </source>
</evidence>
<keyword evidence="2" id="KW-0378">Hydrolase</keyword>
<evidence type="ECO:0000256" key="1">
    <source>
        <dbReference type="ARBA" id="ARBA00022741"/>
    </source>
</evidence>
<dbReference type="InterPro" id="IPR049730">
    <property type="entry name" value="SNF2/RAD54-like_C"/>
</dbReference>
<dbReference type="GO" id="GO:0005524">
    <property type="term" value="F:ATP binding"/>
    <property type="evidence" value="ECO:0007669"/>
    <property type="project" value="UniProtKB-KW"/>
</dbReference>
<dbReference type="GO" id="GO:0008094">
    <property type="term" value="F:ATP-dependent activity, acting on DNA"/>
    <property type="evidence" value="ECO:0007669"/>
    <property type="project" value="TreeGrafter"/>
</dbReference>
<organism evidence="5 6">
    <name type="scientific">Zasmidium cellare ATCC 36951</name>
    <dbReference type="NCBI Taxonomy" id="1080233"/>
    <lineage>
        <taxon>Eukaryota</taxon>
        <taxon>Fungi</taxon>
        <taxon>Dikarya</taxon>
        <taxon>Ascomycota</taxon>
        <taxon>Pezizomycotina</taxon>
        <taxon>Dothideomycetes</taxon>
        <taxon>Dothideomycetidae</taxon>
        <taxon>Mycosphaerellales</taxon>
        <taxon>Mycosphaerellaceae</taxon>
        <taxon>Zasmidium</taxon>
    </lineage>
</organism>
<dbReference type="GO" id="GO:0005634">
    <property type="term" value="C:nucleus"/>
    <property type="evidence" value="ECO:0007669"/>
    <property type="project" value="TreeGrafter"/>
</dbReference>
<dbReference type="GO" id="GO:0016787">
    <property type="term" value="F:hydrolase activity"/>
    <property type="evidence" value="ECO:0007669"/>
    <property type="project" value="UniProtKB-KW"/>
</dbReference>
<evidence type="ECO:0000259" key="4">
    <source>
        <dbReference type="Pfam" id="PF00271"/>
    </source>
</evidence>
<feature type="non-terminal residue" evidence="5">
    <location>
        <position position="67"/>
    </location>
</feature>
<dbReference type="GO" id="GO:0006281">
    <property type="term" value="P:DNA repair"/>
    <property type="evidence" value="ECO:0007669"/>
    <property type="project" value="TreeGrafter"/>
</dbReference>
<name>A0A6A6CXW7_ZASCE</name>
<keyword evidence="3" id="KW-0067">ATP-binding</keyword>
<dbReference type="SUPFAM" id="SSF52540">
    <property type="entry name" value="P-loop containing nucleoside triphosphate hydrolases"/>
    <property type="match status" value="1"/>
</dbReference>
<dbReference type="RefSeq" id="XP_033672913.1">
    <property type="nucleotide sequence ID" value="XM_033810327.1"/>
</dbReference>
<protein>
    <recommendedName>
        <fullName evidence="4">Helicase C-terminal domain-containing protein</fullName>
    </recommendedName>
</protein>
<dbReference type="InterPro" id="IPR027417">
    <property type="entry name" value="P-loop_NTPase"/>
</dbReference>
<gene>
    <name evidence="5" type="ORF">M409DRAFT_34507</name>
</gene>
<evidence type="ECO:0000313" key="5">
    <source>
        <dbReference type="EMBL" id="KAF2172024.1"/>
    </source>
</evidence>
<keyword evidence="1" id="KW-0547">Nucleotide-binding</keyword>
<accession>A0A6A6CXW7</accession>
<dbReference type="InterPro" id="IPR001650">
    <property type="entry name" value="Helicase_C-like"/>
</dbReference>
<dbReference type="CDD" id="cd18793">
    <property type="entry name" value="SF2_C_SNF"/>
    <property type="match status" value="1"/>
</dbReference>
<dbReference type="Proteomes" id="UP000799537">
    <property type="component" value="Unassembled WGS sequence"/>
</dbReference>
<evidence type="ECO:0000256" key="2">
    <source>
        <dbReference type="ARBA" id="ARBA00022801"/>
    </source>
</evidence>
<evidence type="ECO:0000313" key="6">
    <source>
        <dbReference type="Proteomes" id="UP000799537"/>
    </source>
</evidence>
<reference evidence="5" key="1">
    <citation type="journal article" date="2020" name="Stud. Mycol.">
        <title>101 Dothideomycetes genomes: a test case for predicting lifestyles and emergence of pathogens.</title>
        <authorList>
            <person name="Haridas S."/>
            <person name="Albert R."/>
            <person name="Binder M."/>
            <person name="Bloem J."/>
            <person name="Labutti K."/>
            <person name="Salamov A."/>
            <person name="Andreopoulos B."/>
            <person name="Baker S."/>
            <person name="Barry K."/>
            <person name="Bills G."/>
            <person name="Bluhm B."/>
            <person name="Cannon C."/>
            <person name="Castanera R."/>
            <person name="Culley D."/>
            <person name="Daum C."/>
            <person name="Ezra D."/>
            <person name="Gonzalez J."/>
            <person name="Henrissat B."/>
            <person name="Kuo A."/>
            <person name="Liang C."/>
            <person name="Lipzen A."/>
            <person name="Lutzoni F."/>
            <person name="Magnuson J."/>
            <person name="Mondo S."/>
            <person name="Nolan M."/>
            <person name="Ohm R."/>
            <person name="Pangilinan J."/>
            <person name="Park H.-J."/>
            <person name="Ramirez L."/>
            <person name="Alfaro M."/>
            <person name="Sun H."/>
            <person name="Tritt A."/>
            <person name="Yoshinaga Y."/>
            <person name="Zwiers L.-H."/>
            <person name="Turgeon B."/>
            <person name="Goodwin S."/>
            <person name="Spatafora J."/>
            <person name="Crous P."/>
            <person name="Grigoriev I."/>
        </authorList>
    </citation>
    <scope>NUCLEOTIDE SEQUENCE</scope>
    <source>
        <strain evidence="5">ATCC 36951</strain>
    </source>
</reference>
<keyword evidence="6" id="KW-1185">Reference proteome</keyword>
<dbReference type="AlphaFoldDB" id="A0A6A6CXW7"/>
<feature type="non-terminal residue" evidence="5">
    <location>
        <position position="1"/>
    </location>
</feature>
<sequence length="67" mass="7527">PGFAVLLCTRGTGGQGLNMQMANHVVLCSPWWKEAWVAQAIARAHRFGQTKVVRVYYIRAKGVQIER</sequence>
<dbReference type="OrthoDB" id="3800486at2759"/>
<dbReference type="PANTHER" id="PTHR45626">
    <property type="entry name" value="TRANSCRIPTION TERMINATION FACTOR 2-RELATED"/>
    <property type="match status" value="1"/>
</dbReference>
<dbReference type="GeneID" id="54563599"/>
<proteinExistence type="predicted"/>
<dbReference type="InterPro" id="IPR050628">
    <property type="entry name" value="SNF2_RAD54_helicase_TF"/>
</dbReference>
<feature type="domain" description="Helicase C-terminal" evidence="4">
    <location>
        <begin position="5"/>
        <end position="48"/>
    </location>
</feature>